<organism evidence="2 3">
    <name type="scientific">Enterospora canceri</name>
    <dbReference type="NCBI Taxonomy" id="1081671"/>
    <lineage>
        <taxon>Eukaryota</taxon>
        <taxon>Fungi</taxon>
        <taxon>Fungi incertae sedis</taxon>
        <taxon>Microsporidia</taxon>
        <taxon>Enterocytozoonidae</taxon>
        <taxon>Enterospora</taxon>
    </lineage>
</organism>
<dbReference type="VEuPathDB" id="MicrosporidiaDB:ECANGB1_1247"/>
<reference evidence="2 3" key="1">
    <citation type="journal article" date="2017" name="Environ. Microbiol.">
        <title>Decay of the glycolytic pathway and adaptation to intranuclear parasitism within Enterocytozoonidae microsporidia.</title>
        <authorList>
            <person name="Wiredu Boakye D."/>
            <person name="Jaroenlak P."/>
            <person name="Prachumwat A."/>
            <person name="Williams T.A."/>
            <person name="Bateman K.S."/>
            <person name="Itsathitphaisarn O."/>
            <person name="Sritunyalucksana K."/>
            <person name="Paszkiewicz K.H."/>
            <person name="Moore K.A."/>
            <person name="Stentiford G.D."/>
            <person name="Williams B.A."/>
        </authorList>
    </citation>
    <scope>NUCLEOTIDE SEQUENCE [LARGE SCALE GENOMIC DNA]</scope>
    <source>
        <strain evidence="2 3">GB1</strain>
    </source>
</reference>
<dbReference type="AlphaFoldDB" id="A0A1Y1S6D8"/>
<dbReference type="Proteomes" id="UP000192639">
    <property type="component" value="Unassembled WGS sequence"/>
</dbReference>
<evidence type="ECO:0000313" key="3">
    <source>
        <dbReference type="Proteomes" id="UP000192639"/>
    </source>
</evidence>
<gene>
    <name evidence="2" type="ORF">ECANGB1_1247</name>
</gene>
<keyword evidence="3" id="KW-1185">Reference proteome</keyword>
<evidence type="ECO:0000256" key="1">
    <source>
        <dbReference type="SAM" id="Phobius"/>
    </source>
</evidence>
<dbReference type="EMBL" id="LWDP01000035">
    <property type="protein sequence ID" value="ORD94017.1"/>
    <property type="molecule type" value="Genomic_DNA"/>
</dbReference>
<dbReference type="OrthoDB" id="2193363at2759"/>
<protein>
    <submittedName>
        <fullName evidence="2">Uncharacterized protein</fullName>
    </submittedName>
</protein>
<name>A0A1Y1S6D8_9MICR</name>
<accession>A0A1Y1S6D8</accession>
<keyword evidence="1" id="KW-0812">Transmembrane</keyword>
<feature type="transmembrane region" description="Helical" evidence="1">
    <location>
        <begin position="110"/>
        <end position="132"/>
    </location>
</feature>
<feature type="transmembrane region" description="Helical" evidence="1">
    <location>
        <begin position="78"/>
        <end position="98"/>
    </location>
</feature>
<comment type="caution">
    <text evidence="2">The sequence shown here is derived from an EMBL/GenBank/DDBJ whole genome shotgun (WGS) entry which is preliminary data.</text>
</comment>
<evidence type="ECO:0000313" key="2">
    <source>
        <dbReference type="EMBL" id="ORD94017.1"/>
    </source>
</evidence>
<feature type="transmembrane region" description="Helical" evidence="1">
    <location>
        <begin position="37"/>
        <end position="57"/>
    </location>
</feature>
<proteinExistence type="predicted"/>
<keyword evidence="1" id="KW-1133">Transmembrane helix</keyword>
<sequence>MDALELFLGNEAVYIEHNFPDILKLNYKDYKNSKSKYPLAALSGVICTWPLLIPLLIKIGLLLACSKDKKQKSNRFRLVHLFLAIDIAVANLAVLLTYNTMKHTIYRNHIYFYYIHIVAELISLGYVLILTIC</sequence>
<keyword evidence="1" id="KW-0472">Membrane</keyword>